<reference evidence="1" key="2">
    <citation type="journal article" date="2015" name="Data Brief">
        <title>Shoot transcriptome of the giant reed, Arundo donax.</title>
        <authorList>
            <person name="Barrero R.A."/>
            <person name="Guerrero F.D."/>
            <person name="Moolhuijzen P."/>
            <person name="Goolsby J.A."/>
            <person name="Tidwell J."/>
            <person name="Bellgard S.E."/>
            <person name="Bellgard M.I."/>
        </authorList>
    </citation>
    <scope>NUCLEOTIDE SEQUENCE</scope>
    <source>
        <tissue evidence="1">Shoot tissue taken approximately 20 cm above the soil surface</tissue>
    </source>
</reference>
<organism evidence="1">
    <name type="scientific">Arundo donax</name>
    <name type="common">Giant reed</name>
    <name type="synonym">Donax arundinaceus</name>
    <dbReference type="NCBI Taxonomy" id="35708"/>
    <lineage>
        <taxon>Eukaryota</taxon>
        <taxon>Viridiplantae</taxon>
        <taxon>Streptophyta</taxon>
        <taxon>Embryophyta</taxon>
        <taxon>Tracheophyta</taxon>
        <taxon>Spermatophyta</taxon>
        <taxon>Magnoliopsida</taxon>
        <taxon>Liliopsida</taxon>
        <taxon>Poales</taxon>
        <taxon>Poaceae</taxon>
        <taxon>PACMAD clade</taxon>
        <taxon>Arundinoideae</taxon>
        <taxon>Arundineae</taxon>
        <taxon>Arundo</taxon>
    </lineage>
</organism>
<name>A0A0A9DAI2_ARUDO</name>
<dbReference type="EMBL" id="GBRH01214202">
    <property type="protein sequence ID" value="JAD83693.1"/>
    <property type="molecule type" value="Transcribed_RNA"/>
</dbReference>
<proteinExistence type="predicted"/>
<evidence type="ECO:0000313" key="1">
    <source>
        <dbReference type="EMBL" id="JAD83693.1"/>
    </source>
</evidence>
<dbReference type="AlphaFoldDB" id="A0A0A9DAI2"/>
<protein>
    <submittedName>
        <fullName evidence="1">Uncharacterized protein</fullName>
    </submittedName>
</protein>
<reference evidence="1" key="1">
    <citation type="submission" date="2014-09" db="EMBL/GenBank/DDBJ databases">
        <authorList>
            <person name="Magalhaes I.L.F."/>
            <person name="Oliveira U."/>
            <person name="Santos F.R."/>
            <person name="Vidigal T.H.D.A."/>
            <person name="Brescovit A.D."/>
            <person name="Santos A.J."/>
        </authorList>
    </citation>
    <scope>NUCLEOTIDE SEQUENCE</scope>
    <source>
        <tissue evidence="1">Shoot tissue taken approximately 20 cm above the soil surface</tissue>
    </source>
</reference>
<sequence length="173" mass="19599">MLRSERGVIISHGKHTPVKVFRSRKVCAEPSTIGCARSTVEEESSSDHSTRHVRITFSQTAMLPAKARKQRNRPAGFVLHPHLKRRRERSSQVPFHPFLSRHQNSLPNLTSPYSHRAINLSLRPRLLHSSPAHPPSSSTPRNFKKLLHILLDSAKTAGSFCLLLLSFDFLFLL</sequence>
<accession>A0A0A9DAI2</accession>